<dbReference type="PANTHER" id="PTHR11692:SF0">
    <property type="entry name" value="BIFUNCTIONAL PURINE BIOSYNTHESIS PROTEIN ATIC"/>
    <property type="match status" value="1"/>
</dbReference>
<dbReference type="GO" id="GO:0003937">
    <property type="term" value="F:IMP cyclohydrolase activity"/>
    <property type="evidence" value="ECO:0007669"/>
    <property type="project" value="InterPro"/>
</dbReference>
<dbReference type="AlphaFoldDB" id="A0A1Q6R1N7"/>
<dbReference type="GO" id="GO:0005829">
    <property type="term" value="C:cytosol"/>
    <property type="evidence" value="ECO:0007669"/>
    <property type="project" value="TreeGrafter"/>
</dbReference>
<comment type="caution">
    <text evidence="1">The sequence shown here is derived from an EMBL/GenBank/DDBJ whole genome shotgun (WGS) entry which is preliminary data.</text>
</comment>
<dbReference type="GeneID" id="78523901"/>
<dbReference type="EMBL" id="MNTG01000047">
    <property type="protein sequence ID" value="OLA36289.1"/>
    <property type="molecule type" value="Genomic_DNA"/>
</dbReference>
<dbReference type="Pfam" id="PF01808">
    <property type="entry name" value="AICARFT_IMPCHas"/>
    <property type="match status" value="1"/>
</dbReference>
<dbReference type="Gene3D" id="3.40.140.20">
    <property type="match status" value="2"/>
</dbReference>
<dbReference type="STRING" id="626940.BHW43_10845"/>
<dbReference type="PANTHER" id="PTHR11692">
    <property type="entry name" value="BIFUNCTIONAL PURINE BIOSYNTHESIS PROTEIN PURH"/>
    <property type="match status" value="1"/>
</dbReference>
<protein>
    <submittedName>
        <fullName evidence="1">5-aminoimidazole-4-carboxamide ribonucleotide transformylase</fullName>
    </submittedName>
</protein>
<dbReference type="InterPro" id="IPR024050">
    <property type="entry name" value="AICAR_Tfase_insert_dom_sf"/>
</dbReference>
<dbReference type="InterPro" id="IPR016193">
    <property type="entry name" value="Cytidine_deaminase-like"/>
</dbReference>
<dbReference type="RefSeq" id="WP_040564796.1">
    <property type="nucleotide sequence ID" value="NZ_CABKPS010000019.1"/>
</dbReference>
<dbReference type="Gene3D" id="1.10.287.440">
    <property type="match status" value="1"/>
</dbReference>
<proteinExistence type="predicted"/>
<dbReference type="InterPro" id="IPR024051">
    <property type="entry name" value="AICAR_Tfase_dup_dom_sf"/>
</dbReference>
<dbReference type="FunFam" id="3.40.140.20:FF:000003">
    <property type="entry name" value="Bifunctional purine biosynthesis protein"/>
    <property type="match status" value="1"/>
</dbReference>
<dbReference type="Proteomes" id="UP000186777">
    <property type="component" value="Unassembled WGS sequence"/>
</dbReference>
<accession>A0A1Q6R1N7</accession>
<gene>
    <name evidence="1" type="ORF">BHW43_10845</name>
</gene>
<evidence type="ECO:0000313" key="1">
    <source>
        <dbReference type="EMBL" id="OLA36289.1"/>
    </source>
</evidence>
<dbReference type="SMART" id="SM00798">
    <property type="entry name" value="AICARFT_IMPCHas"/>
    <property type="match status" value="1"/>
</dbReference>
<dbReference type="SUPFAM" id="SSF53927">
    <property type="entry name" value="Cytidine deaminase-like"/>
    <property type="match status" value="1"/>
</dbReference>
<organism evidence="1 2">
    <name type="scientific">Phascolarctobacterium succinatutens</name>
    <dbReference type="NCBI Taxonomy" id="626940"/>
    <lineage>
        <taxon>Bacteria</taxon>
        <taxon>Bacillati</taxon>
        <taxon>Bacillota</taxon>
        <taxon>Negativicutes</taxon>
        <taxon>Acidaminococcales</taxon>
        <taxon>Acidaminococcaceae</taxon>
        <taxon>Phascolarctobacterium</taxon>
    </lineage>
</organism>
<dbReference type="NCBIfam" id="NF005492">
    <property type="entry name" value="PRK07106.1"/>
    <property type="match status" value="1"/>
</dbReference>
<dbReference type="GO" id="GO:0004643">
    <property type="term" value="F:phosphoribosylaminoimidazolecarboxamide formyltransferase activity"/>
    <property type="evidence" value="ECO:0007669"/>
    <property type="project" value="InterPro"/>
</dbReference>
<evidence type="ECO:0000313" key="2">
    <source>
        <dbReference type="Proteomes" id="UP000186777"/>
    </source>
</evidence>
<reference evidence="1 2" key="1">
    <citation type="journal article" date="2016" name="Nat. Biotechnol.">
        <title>Measurement of bacterial replication rates in microbial communities.</title>
        <authorList>
            <person name="Brown C.T."/>
            <person name="Olm M.R."/>
            <person name="Thomas B.C."/>
            <person name="Banfield J.F."/>
        </authorList>
    </citation>
    <scope>NUCLEOTIDE SEQUENCE [LARGE SCALE GENOMIC DNA]</scope>
    <source>
        <strain evidence="1">46_33</strain>
    </source>
</reference>
<name>A0A1Q6R1N7_9FIRM</name>
<dbReference type="InterPro" id="IPR002695">
    <property type="entry name" value="PurH-like"/>
</dbReference>
<sequence length="392" mass="43500">MVKELALKYGCNPNQGSARIYMNNGSELPIEVLNGRPGYINFLDAFNSWQLVKELKEATGLPAAASFKHVSPAGAAVGLPLSDTLKKIYYVDDLELSPLANAYARARGADRMSSYGDFVALSDVCDVQTAKMLAREVSDGVIAPGYTEEALTVLKGKRKGTYNIIKIDENYKPELLEHKQVFGITFEQERNEAKITADLLQNRPTVNKEIPEGAARDLLISLIVLKYTQSNSVCYVKDGQAIGIGAGQQSRVHCTRLAGGKADIWWLRQNPKVLALPFKDSIRRPDRDNTIDVYISDDYEDVLADGVWENFFTEKPEPLTREEKKAWVAQLKDVALGSDAFFPFGDNIERAHRSGVQYIAQAGGSIRDDNVIETCDKYGIAMAFTGLRLFHH</sequence>
<dbReference type="GO" id="GO:0006189">
    <property type="term" value="P:'de novo' IMP biosynthetic process"/>
    <property type="evidence" value="ECO:0007669"/>
    <property type="project" value="TreeGrafter"/>
</dbReference>